<dbReference type="PRINTS" id="PR00300">
    <property type="entry name" value="CLPPROTEASEA"/>
</dbReference>
<dbReference type="InterPro" id="IPR028299">
    <property type="entry name" value="ClpA/B_CS2"/>
</dbReference>
<dbReference type="Pfam" id="PF00004">
    <property type="entry name" value="AAA"/>
    <property type="match status" value="1"/>
</dbReference>
<dbReference type="FunFam" id="3.40.50.300:FF:000025">
    <property type="entry name" value="ATP-dependent Clp protease subunit"/>
    <property type="match status" value="1"/>
</dbReference>
<dbReference type="EMBL" id="RJPH01000001">
    <property type="protein sequence ID" value="RSJ70461.1"/>
    <property type="molecule type" value="Genomic_DNA"/>
</dbReference>
<proteinExistence type="inferred from homology"/>
<dbReference type="AlphaFoldDB" id="A0A3R9K4X6"/>
<dbReference type="InterPro" id="IPR027417">
    <property type="entry name" value="P-loop_NTPase"/>
</dbReference>
<dbReference type="CDD" id="cd00009">
    <property type="entry name" value="AAA"/>
    <property type="match status" value="1"/>
</dbReference>
<dbReference type="InterPro" id="IPR050130">
    <property type="entry name" value="ClpA_ClpB"/>
</dbReference>
<feature type="region of interest" description="Disordered" evidence="5">
    <location>
        <begin position="68"/>
        <end position="106"/>
    </location>
</feature>
<keyword evidence="7" id="KW-0378">Hydrolase</keyword>
<dbReference type="PROSITE" id="PS00870">
    <property type="entry name" value="CLPAB_1"/>
    <property type="match status" value="1"/>
</dbReference>
<feature type="domain" description="UVR" evidence="6">
    <location>
        <begin position="362"/>
        <end position="397"/>
    </location>
</feature>
<dbReference type="InterPro" id="IPR003959">
    <property type="entry name" value="ATPase_AAA_core"/>
</dbReference>
<dbReference type="InterPro" id="IPR041546">
    <property type="entry name" value="ClpA/ClpB_AAA_lid"/>
</dbReference>
<dbReference type="FunFam" id="3.40.50.300:FF:000010">
    <property type="entry name" value="Chaperone clpB 1, putative"/>
    <property type="match status" value="1"/>
</dbReference>
<evidence type="ECO:0000259" key="6">
    <source>
        <dbReference type="PROSITE" id="PS50151"/>
    </source>
</evidence>
<feature type="compositionally biased region" description="Gly residues" evidence="5">
    <location>
        <begin position="83"/>
        <end position="92"/>
    </location>
</feature>
<keyword evidence="1 4" id="KW-0547">Nucleotide-binding</keyword>
<keyword evidence="3 4" id="KW-0143">Chaperone</keyword>
<organism evidence="7 8">
    <name type="scientific">Streptococcus oralis subsp. dentisani</name>
    <dbReference type="NCBI Taxonomy" id="1458253"/>
    <lineage>
        <taxon>Bacteria</taxon>
        <taxon>Bacillati</taxon>
        <taxon>Bacillota</taxon>
        <taxon>Bacilli</taxon>
        <taxon>Lactobacillales</taxon>
        <taxon>Streptococcaceae</taxon>
        <taxon>Streptococcus</taxon>
    </lineage>
</organism>
<evidence type="ECO:0000256" key="4">
    <source>
        <dbReference type="RuleBase" id="RU004432"/>
    </source>
</evidence>
<comment type="similarity">
    <text evidence="4">Belongs to the ClpA/ClpB family.</text>
</comment>
<evidence type="ECO:0000313" key="7">
    <source>
        <dbReference type="EMBL" id="RSJ70461.1"/>
    </source>
</evidence>
<dbReference type="GO" id="GO:0005737">
    <property type="term" value="C:cytoplasm"/>
    <property type="evidence" value="ECO:0007669"/>
    <property type="project" value="TreeGrafter"/>
</dbReference>
<keyword evidence="7" id="KW-0645">Protease</keyword>
<dbReference type="Proteomes" id="UP000278274">
    <property type="component" value="Unassembled WGS sequence"/>
</dbReference>
<sequence>MLCQNCKINDSTIHLYTNINGQQKQIDLCQNCYKIIKTDPNNTLFKGMTDLNNRDFDPFGDFFNDLNNFRPSSNNIPPTQSGDGHGGNGGYGPQNRGPLQTPPSQERGLLEEYGINVTEIARRGDIDPVIGRDEEIIRVIEILNRRTKNNPVLIGEPGVGKTAVVEGLAQKIVYGDVPHKLQGKQVIRLDVVSLVQGTGIRGQFEERMQKLMEEIRKREDIILFIDEIHEIVGAGSAGDGNMDAGNILKPALARGELQLVGATTLNEYRIIEKDAALERRMQPVKVDEPTVEETITILKGVQKKYEDYHHVKYTDAAIEAAANLSNRYIQDRFLPDKAIDLLDEAGSKMNLTLNFVDPKVIDQRLIEAENLKAQATREEDFEKAAYFRDQIAKYKEMQKNKVTDQDTPIISEKTIEHIIEQKTNIPVGELKEKEQSQLIHLAEDLKAHVIGQDEAVDKIAKAIRRNRVGLGTPNRPIGSFLFVGPTGVGKTELSKQLAIELFGSADSMIRFDMSEYMEKHSVAKLVGAPPGYVGYDEAGQLTEKVRRNPYSLILLDEVEKAHPDVMHMFLQVLDDGRLTDGQGRTVSFKDAIIIMTSNAGTGKAEASVGFGAAREGRTNSVLGELGNFFSPEFMNRFDGIIEFKALSKDNLLQIVELMLADVNKRLSSNNIHLDVTDKVKEKLVDLGYDPKMGARPLRRTIQDHIEDAITDYYLENPGEKDLKAVMTSNGKIQIKSAKKTEEIASEKEE</sequence>
<keyword evidence="2 4" id="KW-0067">ATP-binding</keyword>
<dbReference type="Gene3D" id="4.10.860.10">
    <property type="entry name" value="UVR domain"/>
    <property type="match status" value="1"/>
</dbReference>
<dbReference type="Pfam" id="PF07724">
    <property type="entry name" value="AAA_2"/>
    <property type="match status" value="1"/>
</dbReference>
<dbReference type="CDD" id="cd19499">
    <property type="entry name" value="RecA-like_ClpB_Hsp104-like"/>
    <property type="match status" value="1"/>
</dbReference>
<dbReference type="PROSITE" id="PS00871">
    <property type="entry name" value="CLPAB_2"/>
    <property type="match status" value="1"/>
</dbReference>
<dbReference type="InterPro" id="IPR003593">
    <property type="entry name" value="AAA+_ATPase"/>
</dbReference>
<dbReference type="GO" id="GO:0034605">
    <property type="term" value="P:cellular response to heat"/>
    <property type="evidence" value="ECO:0007669"/>
    <property type="project" value="TreeGrafter"/>
</dbReference>
<evidence type="ECO:0000256" key="3">
    <source>
        <dbReference type="ARBA" id="ARBA00023186"/>
    </source>
</evidence>
<dbReference type="PANTHER" id="PTHR11638">
    <property type="entry name" value="ATP-DEPENDENT CLP PROTEASE"/>
    <property type="match status" value="1"/>
</dbReference>
<accession>A0A3R9K4X6</accession>
<dbReference type="GO" id="GO:0008233">
    <property type="term" value="F:peptidase activity"/>
    <property type="evidence" value="ECO:0007669"/>
    <property type="project" value="UniProtKB-KW"/>
</dbReference>
<dbReference type="Pfam" id="PF10431">
    <property type="entry name" value="ClpB_D2-small"/>
    <property type="match status" value="1"/>
</dbReference>
<reference evidence="7 8" key="1">
    <citation type="submission" date="2018-11" db="EMBL/GenBank/DDBJ databases">
        <title>Species Designations Belie Phenotypic and Genotypic Heterogeneity in Oral Streptococci.</title>
        <authorList>
            <person name="Velsko I."/>
        </authorList>
    </citation>
    <scope>NUCLEOTIDE SEQUENCE [LARGE SCALE GENOMIC DNA]</scope>
    <source>
        <strain evidence="7 8">BCA2</strain>
    </source>
</reference>
<dbReference type="SMART" id="SM01086">
    <property type="entry name" value="ClpB_D2-small"/>
    <property type="match status" value="1"/>
</dbReference>
<comment type="caution">
    <text evidence="7">The sequence shown here is derived from an EMBL/GenBank/DDBJ whole genome shotgun (WGS) entry which is preliminary data.</text>
</comment>
<gene>
    <name evidence="7" type="primary">clpE</name>
    <name evidence="7" type="ORF">D8805_00255</name>
</gene>
<dbReference type="SUPFAM" id="SSF52540">
    <property type="entry name" value="P-loop containing nucleoside triphosphate hydrolases"/>
    <property type="match status" value="2"/>
</dbReference>
<evidence type="ECO:0000256" key="5">
    <source>
        <dbReference type="SAM" id="MobiDB-lite"/>
    </source>
</evidence>
<dbReference type="GO" id="GO:0006508">
    <property type="term" value="P:proteolysis"/>
    <property type="evidence" value="ECO:0007669"/>
    <property type="project" value="UniProtKB-KW"/>
</dbReference>
<dbReference type="PANTHER" id="PTHR11638:SF175">
    <property type="entry name" value="ATP-DEPENDENT CLP PROTEASE, ATP-BINDING SUBUNIT CLPC"/>
    <property type="match status" value="1"/>
</dbReference>
<dbReference type="Gene3D" id="1.10.8.60">
    <property type="match status" value="2"/>
</dbReference>
<dbReference type="Pfam" id="PF17871">
    <property type="entry name" value="AAA_lid_9"/>
    <property type="match status" value="1"/>
</dbReference>
<dbReference type="InterPro" id="IPR001943">
    <property type="entry name" value="UVR_dom"/>
</dbReference>
<evidence type="ECO:0000256" key="1">
    <source>
        <dbReference type="ARBA" id="ARBA00022741"/>
    </source>
</evidence>
<dbReference type="RefSeq" id="WP_125415035.1">
    <property type="nucleotide sequence ID" value="NZ_RJPH01000001.1"/>
</dbReference>
<feature type="compositionally biased region" description="Polar residues" evidence="5">
    <location>
        <begin position="68"/>
        <end position="81"/>
    </location>
</feature>
<protein>
    <submittedName>
        <fullName evidence="7">ATP-dependent Clp protease ATP-binding subunit ClpE</fullName>
    </submittedName>
</protein>
<dbReference type="InterPro" id="IPR018368">
    <property type="entry name" value="ClpA/B_CS1"/>
</dbReference>
<dbReference type="PROSITE" id="PS50151">
    <property type="entry name" value="UVR"/>
    <property type="match status" value="1"/>
</dbReference>
<dbReference type="GO" id="GO:0005524">
    <property type="term" value="F:ATP binding"/>
    <property type="evidence" value="ECO:0007669"/>
    <property type="project" value="UniProtKB-KW"/>
</dbReference>
<dbReference type="Gene3D" id="3.40.50.300">
    <property type="entry name" value="P-loop containing nucleotide triphosphate hydrolases"/>
    <property type="match status" value="2"/>
</dbReference>
<dbReference type="InterPro" id="IPR019489">
    <property type="entry name" value="Clp_ATPase_C"/>
</dbReference>
<name>A0A3R9K4X6_STROR</name>
<dbReference type="InterPro" id="IPR001270">
    <property type="entry name" value="ClpA/B"/>
</dbReference>
<dbReference type="SMART" id="SM00382">
    <property type="entry name" value="AAA"/>
    <property type="match status" value="2"/>
</dbReference>
<evidence type="ECO:0000256" key="2">
    <source>
        <dbReference type="ARBA" id="ARBA00022840"/>
    </source>
</evidence>
<evidence type="ECO:0000313" key="8">
    <source>
        <dbReference type="Proteomes" id="UP000278274"/>
    </source>
</evidence>
<dbReference type="GO" id="GO:0016887">
    <property type="term" value="F:ATP hydrolysis activity"/>
    <property type="evidence" value="ECO:0007669"/>
    <property type="project" value="InterPro"/>
</dbReference>